<evidence type="ECO:0000313" key="1">
    <source>
        <dbReference type="EMBL" id="GAY68490.1"/>
    </source>
</evidence>
<name>A0A2H5QV38_CITUN</name>
<dbReference type="AlphaFoldDB" id="A0A2H5QV38"/>
<sequence length="85" mass="9633">MKSLAKGLLKCSADSTENIGVTKDYHCGYCATFGCWTLKKEALKSYKAKHLWADHMFQLRKEFGVGNIVQLDFENSVEDIPETKD</sequence>
<keyword evidence="2" id="KW-1185">Reference proteome</keyword>
<dbReference type="PROSITE" id="PS51257">
    <property type="entry name" value="PROKAR_LIPOPROTEIN"/>
    <property type="match status" value="1"/>
</dbReference>
<accession>A0A2H5QV38</accession>
<evidence type="ECO:0000313" key="2">
    <source>
        <dbReference type="Proteomes" id="UP000236630"/>
    </source>
</evidence>
<dbReference type="EMBL" id="BDQV01000895">
    <property type="protein sequence ID" value="GAY68490.1"/>
    <property type="molecule type" value="Genomic_DNA"/>
</dbReference>
<protein>
    <submittedName>
        <fullName evidence="1">Uncharacterized protein</fullName>
    </submittedName>
</protein>
<reference evidence="1 2" key="1">
    <citation type="journal article" date="2017" name="Front. Genet.">
        <title>Draft sequencing of the heterozygous diploid genome of Satsuma (Citrus unshiu Marc.) using a hybrid assembly approach.</title>
        <authorList>
            <person name="Shimizu T."/>
            <person name="Tanizawa Y."/>
            <person name="Mochizuki T."/>
            <person name="Nagasaki H."/>
            <person name="Yoshioka T."/>
            <person name="Toyoda A."/>
            <person name="Fujiyama A."/>
            <person name="Kaminuma E."/>
            <person name="Nakamura Y."/>
        </authorList>
    </citation>
    <scope>NUCLEOTIDE SEQUENCE [LARGE SCALE GENOMIC DNA]</scope>
    <source>
        <strain evidence="2">cv. Miyagawa wase</strain>
    </source>
</reference>
<organism evidence="1 2">
    <name type="scientific">Citrus unshiu</name>
    <name type="common">Satsuma mandarin</name>
    <name type="synonym">Citrus nobilis var. unshiu</name>
    <dbReference type="NCBI Taxonomy" id="55188"/>
    <lineage>
        <taxon>Eukaryota</taxon>
        <taxon>Viridiplantae</taxon>
        <taxon>Streptophyta</taxon>
        <taxon>Embryophyta</taxon>
        <taxon>Tracheophyta</taxon>
        <taxon>Spermatophyta</taxon>
        <taxon>Magnoliopsida</taxon>
        <taxon>eudicotyledons</taxon>
        <taxon>Gunneridae</taxon>
        <taxon>Pentapetalae</taxon>
        <taxon>rosids</taxon>
        <taxon>malvids</taxon>
        <taxon>Sapindales</taxon>
        <taxon>Rutaceae</taxon>
        <taxon>Aurantioideae</taxon>
        <taxon>Citrus</taxon>
    </lineage>
</organism>
<comment type="caution">
    <text evidence="1">The sequence shown here is derived from an EMBL/GenBank/DDBJ whole genome shotgun (WGS) entry which is preliminary data.</text>
</comment>
<gene>
    <name evidence="1" type="ORF">CUMW_264550</name>
</gene>
<dbReference type="Proteomes" id="UP000236630">
    <property type="component" value="Unassembled WGS sequence"/>
</dbReference>
<proteinExistence type="predicted"/>